<keyword evidence="3" id="KW-1185">Reference proteome</keyword>
<reference evidence="2 3" key="1">
    <citation type="submission" date="2024-02" db="EMBL/GenBank/DDBJ databases">
        <authorList>
            <person name="Chen Y."/>
            <person name="Shah S."/>
            <person name="Dougan E. K."/>
            <person name="Thang M."/>
            <person name="Chan C."/>
        </authorList>
    </citation>
    <scope>NUCLEOTIDE SEQUENCE [LARGE SCALE GENOMIC DNA]</scope>
</reference>
<evidence type="ECO:0000256" key="1">
    <source>
        <dbReference type="SAM" id="MobiDB-lite"/>
    </source>
</evidence>
<comment type="caution">
    <text evidence="2">The sequence shown here is derived from an EMBL/GenBank/DDBJ whole genome shotgun (WGS) entry which is preliminary data.</text>
</comment>
<gene>
    <name evidence="2" type="ORF">CCMP2556_LOCUS51961</name>
</gene>
<organism evidence="2 3">
    <name type="scientific">Durusdinium trenchii</name>
    <dbReference type="NCBI Taxonomy" id="1381693"/>
    <lineage>
        <taxon>Eukaryota</taxon>
        <taxon>Sar</taxon>
        <taxon>Alveolata</taxon>
        <taxon>Dinophyceae</taxon>
        <taxon>Suessiales</taxon>
        <taxon>Symbiodiniaceae</taxon>
        <taxon>Durusdinium</taxon>
    </lineage>
</organism>
<dbReference type="Proteomes" id="UP001642484">
    <property type="component" value="Unassembled WGS sequence"/>
</dbReference>
<protein>
    <submittedName>
        <fullName evidence="2">Uncharacterized protein</fullName>
    </submittedName>
</protein>
<feature type="non-terminal residue" evidence="2">
    <location>
        <position position="58"/>
    </location>
</feature>
<accession>A0ABP0SIK8</accession>
<dbReference type="EMBL" id="CAXAMN010027664">
    <property type="protein sequence ID" value="CAK9112050.1"/>
    <property type="molecule type" value="Genomic_DNA"/>
</dbReference>
<evidence type="ECO:0000313" key="3">
    <source>
        <dbReference type="Proteomes" id="UP001642484"/>
    </source>
</evidence>
<name>A0ABP0SIK8_9DINO</name>
<feature type="compositionally biased region" description="Basic and acidic residues" evidence="1">
    <location>
        <begin position="39"/>
        <end position="58"/>
    </location>
</feature>
<proteinExistence type="predicted"/>
<sequence length="58" mass="6595">MSALDDAGTSEKQEPQTEVKDPENADTLLEAEEDEKEDENQKEQETDEPKTENPEDFP</sequence>
<feature type="compositionally biased region" description="Basic and acidic residues" evidence="1">
    <location>
        <begin position="9"/>
        <end position="23"/>
    </location>
</feature>
<feature type="compositionally biased region" description="Acidic residues" evidence="1">
    <location>
        <begin position="29"/>
        <end position="38"/>
    </location>
</feature>
<feature type="region of interest" description="Disordered" evidence="1">
    <location>
        <begin position="1"/>
        <end position="58"/>
    </location>
</feature>
<evidence type="ECO:0000313" key="2">
    <source>
        <dbReference type="EMBL" id="CAK9112050.1"/>
    </source>
</evidence>